<keyword evidence="1" id="KW-0472">Membrane</keyword>
<feature type="transmembrane region" description="Helical" evidence="1">
    <location>
        <begin position="42"/>
        <end position="60"/>
    </location>
</feature>
<evidence type="ECO:0000256" key="1">
    <source>
        <dbReference type="SAM" id="Phobius"/>
    </source>
</evidence>
<comment type="caution">
    <text evidence="2">The sequence shown here is derived from an EMBL/GenBank/DDBJ whole genome shotgun (WGS) entry which is preliminary data.</text>
</comment>
<gene>
    <name evidence="2" type="ORF">CIK84_00850</name>
</gene>
<feature type="transmembrane region" description="Helical" evidence="1">
    <location>
        <begin position="12"/>
        <end position="30"/>
    </location>
</feature>
<keyword evidence="1" id="KW-0812">Transmembrane</keyword>
<dbReference type="RefSeq" id="WP_013349824.1">
    <property type="nucleotide sequence ID" value="NZ_JBQDJG010000003.1"/>
</dbReference>
<evidence type="ECO:0000313" key="2">
    <source>
        <dbReference type="EMBL" id="PMQ20205.1"/>
    </source>
</evidence>
<evidence type="ECO:0000313" key="3">
    <source>
        <dbReference type="Proteomes" id="UP000235739"/>
    </source>
</evidence>
<dbReference type="GeneID" id="303186079"/>
<sequence>MTEAVSKRRQCPAGTWISMALVLLSMLVLVDWTNSGEAKPLWMFFLPILFGLIGGGIALAKRAYLWAVISIAFGVLSLQIMNVVITLLQGP</sequence>
<accession>A0A2N7S240</accession>
<reference evidence="2 3" key="1">
    <citation type="journal article" date="2017" name="Elife">
        <title>Extensive horizontal gene transfer in cheese-associated bacteria.</title>
        <authorList>
            <person name="Bonham K.S."/>
            <person name="Wolfe B.E."/>
            <person name="Dutton R.J."/>
        </authorList>
    </citation>
    <scope>NUCLEOTIDE SEQUENCE [LARGE SCALE GENOMIC DNA]</scope>
    <source>
        <strain evidence="2 3">JB182</strain>
    </source>
</reference>
<name>A0A2N7S240_9MICC</name>
<feature type="transmembrane region" description="Helical" evidence="1">
    <location>
        <begin position="65"/>
        <end position="88"/>
    </location>
</feature>
<dbReference type="EMBL" id="PNQX01000001">
    <property type="protein sequence ID" value="PMQ20205.1"/>
    <property type="molecule type" value="Genomic_DNA"/>
</dbReference>
<dbReference type="Proteomes" id="UP000235739">
    <property type="component" value="Unassembled WGS sequence"/>
</dbReference>
<keyword evidence="1" id="KW-1133">Transmembrane helix</keyword>
<proteinExistence type="predicted"/>
<protein>
    <submittedName>
        <fullName evidence="2">Uncharacterized protein</fullName>
    </submittedName>
</protein>
<dbReference type="AlphaFoldDB" id="A0A2N7S240"/>
<organism evidence="2 3">
    <name type="scientific">Glutamicibacter arilaitensis</name>
    <dbReference type="NCBI Taxonomy" id="256701"/>
    <lineage>
        <taxon>Bacteria</taxon>
        <taxon>Bacillati</taxon>
        <taxon>Actinomycetota</taxon>
        <taxon>Actinomycetes</taxon>
        <taxon>Micrococcales</taxon>
        <taxon>Micrococcaceae</taxon>
        <taxon>Glutamicibacter</taxon>
    </lineage>
</organism>